<reference evidence="2" key="1">
    <citation type="submission" date="2018-02" db="EMBL/GenBank/DDBJ databases">
        <title>Rhizophora mucronata_Transcriptome.</title>
        <authorList>
            <person name="Meera S.P."/>
            <person name="Sreeshan A."/>
            <person name="Augustine A."/>
        </authorList>
    </citation>
    <scope>NUCLEOTIDE SEQUENCE</scope>
    <source>
        <tissue evidence="2">Leaf</tissue>
    </source>
</reference>
<sequence length="75" mass="8167">MVLSPPNLFGPDGNKEPNFALFSAATSAVLRREQRGGWRENPPNRLPGISNPSPVPVIPFEISSSHSFLSSSHRL</sequence>
<dbReference type="EMBL" id="GGEC01000854">
    <property type="protein sequence ID" value="MBW81337.1"/>
    <property type="molecule type" value="Transcribed_RNA"/>
</dbReference>
<organism evidence="2">
    <name type="scientific">Rhizophora mucronata</name>
    <name type="common">Asiatic mangrove</name>
    <dbReference type="NCBI Taxonomy" id="61149"/>
    <lineage>
        <taxon>Eukaryota</taxon>
        <taxon>Viridiplantae</taxon>
        <taxon>Streptophyta</taxon>
        <taxon>Embryophyta</taxon>
        <taxon>Tracheophyta</taxon>
        <taxon>Spermatophyta</taxon>
        <taxon>Magnoliopsida</taxon>
        <taxon>eudicotyledons</taxon>
        <taxon>Gunneridae</taxon>
        <taxon>Pentapetalae</taxon>
        <taxon>rosids</taxon>
        <taxon>fabids</taxon>
        <taxon>Malpighiales</taxon>
        <taxon>Rhizophoraceae</taxon>
        <taxon>Rhizophora</taxon>
    </lineage>
</organism>
<accession>A0A2P2IJC4</accession>
<dbReference type="AlphaFoldDB" id="A0A2P2IJC4"/>
<dbReference type="EMBL" id="GGEC01000853">
    <property type="protein sequence ID" value="MBW81336.1"/>
    <property type="molecule type" value="Transcribed_RNA"/>
</dbReference>
<evidence type="ECO:0000313" key="2">
    <source>
        <dbReference type="EMBL" id="MBW81336.1"/>
    </source>
</evidence>
<protein>
    <submittedName>
        <fullName evidence="2">Uncharacterized protein</fullName>
    </submittedName>
</protein>
<feature type="region of interest" description="Disordered" evidence="1">
    <location>
        <begin position="32"/>
        <end position="52"/>
    </location>
</feature>
<proteinExistence type="predicted"/>
<evidence type="ECO:0000256" key="1">
    <source>
        <dbReference type="SAM" id="MobiDB-lite"/>
    </source>
</evidence>
<name>A0A2P2IJC4_RHIMU</name>